<keyword evidence="5 6" id="KW-0472">Membrane</keyword>
<dbReference type="InterPro" id="IPR056569">
    <property type="entry name" value="ArlJ-like"/>
</dbReference>
<keyword evidence="3 6" id="KW-0812">Transmembrane</keyword>
<feature type="transmembrane region" description="Helical" evidence="6">
    <location>
        <begin position="349"/>
        <end position="367"/>
    </location>
</feature>
<dbReference type="AlphaFoldDB" id="A0RVG0"/>
<dbReference type="PANTHER" id="PTHR35402">
    <property type="entry name" value="INTEGRAL MEMBRANE PROTEIN-RELATED"/>
    <property type="match status" value="1"/>
</dbReference>
<dbReference type="EMBL" id="DP000238">
    <property type="protein sequence ID" value="ABK77327.1"/>
    <property type="molecule type" value="Genomic_DNA"/>
</dbReference>
<feature type="domain" description="Type II secretion system protein GspF" evidence="7">
    <location>
        <begin position="184"/>
        <end position="304"/>
    </location>
</feature>
<evidence type="ECO:0000313" key="8">
    <source>
        <dbReference type="EMBL" id="ABK77327.1"/>
    </source>
</evidence>
<feature type="transmembrane region" description="Helical" evidence="6">
    <location>
        <begin position="30"/>
        <end position="47"/>
    </location>
</feature>
<dbReference type="PANTHER" id="PTHR35402:SF1">
    <property type="entry name" value="TYPE II SECRETION SYSTEM PROTEIN GSPF DOMAIN-CONTAINING PROTEIN"/>
    <property type="match status" value="1"/>
</dbReference>
<evidence type="ECO:0000256" key="4">
    <source>
        <dbReference type="ARBA" id="ARBA00022989"/>
    </source>
</evidence>
<evidence type="ECO:0000259" key="7">
    <source>
        <dbReference type="Pfam" id="PF00482"/>
    </source>
</evidence>
<feature type="transmembrane region" description="Helical" evidence="6">
    <location>
        <begin position="287"/>
        <end position="309"/>
    </location>
</feature>
<feature type="transmembrane region" description="Helical" evidence="6">
    <location>
        <begin position="559"/>
        <end position="579"/>
    </location>
</feature>
<dbReference type="GO" id="GO:0005886">
    <property type="term" value="C:plasma membrane"/>
    <property type="evidence" value="ECO:0007669"/>
    <property type="project" value="UniProtKB-SubCell"/>
</dbReference>
<name>A0RVG0_CENSY</name>
<evidence type="ECO:0000256" key="2">
    <source>
        <dbReference type="ARBA" id="ARBA00022475"/>
    </source>
</evidence>
<feature type="domain" description="Type II secretion system protein GspF" evidence="7">
    <location>
        <begin position="408"/>
        <end position="533"/>
    </location>
</feature>
<accession>A0RVG0</accession>
<evidence type="ECO:0000256" key="3">
    <source>
        <dbReference type="ARBA" id="ARBA00022692"/>
    </source>
</evidence>
<dbReference type="Pfam" id="PF00482">
    <property type="entry name" value="T2SSF"/>
    <property type="match status" value="2"/>
</dbReference>
<dbReference type="InterPro" id="IPR018076">
    <property type="entry name" value="T2SS_GspF_dom"/>
</dbReference>
<gene>
    <name evidence="8" type="ordered locus">CENSYa_0694</name>
</gene>
<keyword evidence="2" id="KW-1003">Cell membrane</keyword>
<dbReference type="HOGENOM" id="CLU_443219_0_0_2"/>
<keyword evidence="4 6" id="KW-1133">Transmembrane helix</keyword>
<feature type="transmembrane region" description="Helical" evidence="6">
    <location>
        <begin position="315"/>
        <end position="337"/>
    </location>
</feature>
<evidence type="ECO:0000256" key="5">
    <source>
        <dbReference type="ARBA" id="ARBA00023136"/>
    </source>
</evidence>
<protein>
    <submittedName>
        <fullName evidence="8">Flp pilus assembly protein</fullName>
    </submittedName>
</protein>
<sequence>MRAGLALAALFASMWGIVLLSDGGAEYVTLVLAFLAACIVLLAYPLIPRGYSARTRDGDLSVRRFRFPTVSSIFAAAEGRIPPLRRIREYNESLLSGLAPASGRIYDSERLATTSTRIAAASAPPAAALAIILGVYADPLFVSAAAAPAAPYFAPYLQLRSMVGERRARVEEEMAYFLCYANIMESIGFGLYQSFEMIRGRRIFPGMERDAGEVVKRVKALGMTPRASLAIYGESHPSGLFRDFVAGYLAKVTATGGIPRYVEEKARYFFDEYLSAWNRYEKGAQEIFSGIMMVTIVLPMMIMFSSMIGTPEASGVMLLAGTAVSPFIAVIMVVMLNSSQPVTGNTIRTPYAGLAAGPLLGLVLFAAGAGAATAVSAGFLAGGVAHYIGTVRRISAIKEMDAMLPEWMRDVTELSKTGSNIAQIVSRQAGLHTYRGEFGRIIAEIGGRVAAGVPFAEAVRDIGGASVHVRFIMFLLSRIYSTGGGSTDILNGITEFVTRVHQAKENVSKSLRPLSLIVYAAPFLMLGIAHMMIAMFSGTGLPEGAQDVPFTGIGSVDPAYIDGIGVMAALSSIPTGLVAAKISSYTIHDTLPLIIVSGTTLAALHLLPVAVPLLGF</sequence>
<evidence type="ECO:0000256" key="1">
    <source>
        <dbReference type="ARBA" id="ARBA00004651"/>
    </source>
</evidence>
<keyword evidence="9" id="KW-1185">Reference proteome</keyword>
<evidence type="ECO:0000256" key="6">
    <source>
        <dbReference type="SAM" id="Phobius"/>
    </source>
</evidence>
<evidence type="ECO:0000313" key="9">
    <source>
        <dbReference type="Proteomes" id="UP000000758"/>
    </source>
</evidence>
<organism evidence="8 9">
    <name type="scientific">Cenarchaeum symbiosum (strain A)</name>
    <dbReference type="NCBI Taxonomy" id="414004"/>
    <lineage>
        <taxon>Archaea</taxon>
        <taxon>Nitrososphaerota</taxon>
        <taxon>Candidatus Cenarchaeales</taxon>
        <taxon>Candidatus Cenarchaeaceae</taxon>
        <taxon>Candidatus Cenarchaeum</taxon>
    </lineage>
</organism>
<dbReference type="KEGG" id="csy:CENSYa_0694"/>
<dbReference type="STRING" id="414004.CENSYa_0694"/>
<dbReference type="EnsemblBacteria" id="ABK77327">
    <property type="protein sequence ID" value="ABK77327"/>
    <property type="gene ID" value="CENSYa_0694"/>
</dbReference>
<proteinExistence type="predicted"/>
<comment type="subcellular location">
    <subcellularLocation>
        <location evidence="1">Cell membrane</location>
        <topology evidence="1">Multi-pass membrane protein</topology>
    </subcellularLocation>
</comment>
<feature type="transmembrane region" description="Helical" evidence="6">
    <location>
        <begin position="373"/>
        <end position="391"/>
    </location>
</feature>
<reference evidence="8 9" key="1">
    <citation type="journal article" date="2006" name="Proc. Natl. Acad. Sci. U.S.A.">
        <title>Genomic analysis of the uncultivated marine crenarchaeote Cenarchaeum symbiosum.</title>
        <authorList>
            <person name="Hallam S.J."/>
            <person name="Konstantinidis K.T."/>
            <person name="Putnam N."/>
            <person name="Schleper C."/>
            <person name="Watanabe Y."/>
            <person name="Sugahara J."/>
            <person name="Preston C."/>
            <person name="de la Torre J."/>
            <person name="Richardson P.M."/>
            <person name="DeLong E.F."/>
        </authorList>
    </citation>
    <scope>NUCLEOTIDE SEQUENCE [LARGE SCALE GENOMIC DNA]</scope>
    <source>
        <strain evidence="9">A</strain>
    </source>
</reference>
<feature type="transmembrane region" description="Helical" evidence="6">
    <location>
        <begin position="591"/>
        <end position="614"/>
    </location>
</feature>
<feature type="transmembrane region" description="Helical" evidence="6">
    <location>
        <begin position="516"/>
        <end position="539"/>
    </location>
</feature>
<dbReference type="Proteomes" id="UP000000758">
    <property type="component" value="Chromosome"/>
</dbReference>